<keyword evidence="3" id="KW-0479">Metal-binding</keyword>
<dbReference type="SMART" id="SM00729">
    <property type="entry name" value="Elp3"/>
    <property type="match status" value="1"/>
</dbReference>
<dbReference type="Pfam" id="PF02310">
    <property type="entry name" value="B12-binding"/>
    <property type="match status" value="1"/>
</dbReference>
<dbReference type="InterPro" id="IPR058240">
    <property type="entry name" value="rSAM_sf"/>
</dbReference>
<dbReference type="GO" id="GO:0031419">
    <property type="term" value="F:cobalamin binding"/>
    <property type="evidence" value="ECO:0007669"/>
    <property type="project" value="InterPro"/>
</dbReference>
<protein>
    <submittedName>
        <fullName evidence="8">Radical SAM domain protein</fullName>
    </submittedName>
</protein>
<dbReference type="AlphaFoldDB" id="B1T4J7"/>
<dbReference type="Gene3D" id="3.40.50.280">
    <property type="entry name" value="Cobalamin-binding domain"/>
    <property type="match status" value="1"/>
</dbReference>
<keyword evidence="4" id="KW-0408">Iron</keyword>
<dbReference type="PROSITE" id="PS51332">
    <property type="entry name" value="B12_BINDING"/>
    <property type="match status" value="1"/>
</dbReference>
<keyword evidence="2" id="KW-0949">S-adenosyl-L-methionine</keyword>
<evidence type="ECO:0000313" key="9">
    <source>
        <dbReference type="Proteomes" id="UP000004814"/>
    </source>
</evidence>
<evidence type="ECO:0000256" key="5">
    <source>
        <dbReference type="ARBA" id="ARBA00023014"/>
    </source>
</evidence>
<evidence type="ECO:0000259" key="7">
    <source>
        <dbReference type="PROSITE" id="PS51918"/>
    </source>
</evidence>
<accession>B1T4J7</accession>
<evidence type="ECO:0000256" key="1">
    <source>
        <dbReference type="ARBA" id="ARBA00001966"/>
    </source>
</evidence>
<dbReference type="InterPro" id="IPR007197">
    <property type="entry name" value="rSAM"/>
</dbReference>
<organism evidence="8 9">
    <name type="scientific">Burkholderia ambifaria MEX-5</name>
    <dbReference type="NCBI Taxonomy" id="396597"/>
    <lineage>
        <taxon>Bacteria</taxon>
        <taxon>Pseudomonadati</taxon>
        <taxon>Pseudomonadota</taxon>
        <taxon>Betaproteobacteria</taxon>
        <taxon>Burkholderiales</taxon>
        <taxon>Burkholderiaceae</taxon>
        <taxon>Burkholderia</taxon>
        <taxon>Burkholderia cepacia complex</taxon>
    </lineage>
</organism>
<dbReference type="SUPFAM" id="SSF102114">
    <property type="entry name" value="Radical SAM enzymes"/>
    <property type="match status" value="1"/>
</dbReference>
<evidence type="ECO:0000256" key="3">
    <source>
        <dbReference type="ARBA" id="ARBA00022723"/>
    </source>
</evidence>
<dbReference type="GO" id="GO:0003824">
    <property type="term" value="F:catalytic activity"/>
    <property type="evidence" value="ECO:0007669"/>
    <property type="project" value="InterPro"/>
</dbReference>
<dbReference type="InterPro" id="IPR051198">
    <property type="entry name" value="BchE-like"/>
</dbReference>
<dbReference type="PANTHER" id="PTHR43409:SF7">
    <property type="entry name" value="BLL1977 PROTEIN"/>
    <property type="match status" value="1"/>
</dbReference>
<dbReference type="SFLD" id="SFLDG01082">
    <property type="entry name" value="B12-binding_domain_containing"/>
    <property type="match status" value="1"/>
</dbReference>
<keyword evidence="5" id="KW-0411">Iron-sulfur</keyword>
<dbReference type="GO" id="GO:0005829">
    <property type="term" value="C:cytosol"/>
    <property type="evidence" value="ECO:0007669"/>
    <property type="project" value="TreeGrafter"/>
</dbReference>
<reference evidence="8 9" key="1">
    <citation type="submission" date="2008-03" db="EMBL/GenBank/DDBJ databases">
        <title>Sequencing of the draft genome and assembly of Burkholderia ambifaria MEX-5.</title>
        <authorList>
            <consortium name="US DOE Joint Genome Institute (JGI-PGF)"/>
            <person name="Copeland A."/>
            <person name="Lucas S."/>
            <person name="Lapidus A."/>
            <person name="Glavina del Rio T."/>
            <person name="Dalin E."/>
            <person name="Tice H."/>
            <person name="Bruce D."/>
            <person name="Goodwin L."/>
            <person name="Pitluck S."/>
            <person name="Larimer F."/>
            <person name="Land M.L."/>
            <person name="Hauser L."/>
            <person name="Tiedje J."/>
            <person name="Richardson P."/>
        </authorList>
    </citation>
    <scope>NUCLEOTIDE SEQUENCE [LARGE SCALE GENOMIC DNA]</scope>
    <source>
        <strain evidence="8 9">MEX-5</strain>
    </source>
</reference>
<dbReference type="InterPro" id="IPR006158">
    <property type="entry name" value="Cobalamin-bd"/>
</dbReference>
<evidence type="ECO:0000259" key="6">
    <source>
        <dbReference type="PROSITE" id="PS51332"/>
    </source>
</evidence>
<gene>
    <name evidence="8" type="ORF">BamMEX5DRAFT_2713</name>
</gene>
<proteinExistence type="predicted"/>
<feature type="domain" description="Radical SAM core" evidence="7">
    <location>
        <begin position="228"/>
        <end position="479"/>
    </location>
</feature>
<dbReference type="RefSeq" id="WP_006758647.1">
    <property type="nucleotide sequence ID" value="NZ_ABLK01000073.1"/>
</dbReference>
<comment type="cofactor">
    <cofactor evidence="1">
        <name>[4Fe-4S] cluster</name>
        <dbReference type="ChEBI" id="CHEBI:49883"/>
    </cofactor>
</comment>
<evidence type="ECO:0000313" key="8">
    <source>
        <dbReference type="EMBL" id="EDT41517.1"/>
    </source>
</evidence>
<dbReference type="PROSITE" id="PS51918">
    <property type="entry name" value="RADICAL_SAM"/>
    <property type="match status" value="1"/>
</dbReference>
<feature type="domain" description="B12-binding" evidence="6">
    <location>
        <begin position="32"/>
        <end position="168"/>
    </location>
</feature>
<comment type="caution">
    <text evidence="8">The sequence shown here is derived from an EMBL/GenBank/DDBJ whole genome shotgun (WGS) entry which is preliminary data.</text>
</comment>
<name>B1T4J7_9BURK</name>
<dbReference type="Proteomes" id="UP000004814">
    <property type="component" value="Unassembled WGS sequence"/>
</dbReference>
<evidence type="ECO:0000256" key="2">
    <source>
        <dbReference type="ARBA" id="ARBA00022691"/>
    </source>
</evidence>
<evidence type="ECO:0000256" key="4">
    <source>
        <dbReference type="ARBA" id="ARBA00023004"/>
    </source>
</evidence>
<dbReference type="InterPro" id="IPR006638">
    <property type="entry name" value="Elp3/MiaA/NifB-like_rSAM"/>
</dbReference>
<dbReference type="GO" id="GO:0046872">
    <property type="term" value="F:metal ion binding"/>
    <property type="evidence" value="ECO:0007669"/>
    <property type="project" value="UniProtKB-KW"/>
</dbReference>
<dbReference type="PATRIC" id="fig|396597.7.peg.5375"/>
<dbReference type="SFLD" id="SFLDS00029">
    <property type="entry name" value="Radical_SAM"/>
    <property type="match status" value="1"/>
</dbReference>
<dbReference type="GO" id="GO:0051536">
    <property type="term" value="F:iron-sulfur cluster binding"/>
    <property type="evidence" value="ECO:0007669"/>
    <property type="project" value="UniProtKB-KW"/>
</dbReference>
<dbReference type="EMBL" id="ABLK01000073">
    <property type="protein sequence ID" value="EDT41517.1"/>
    <property type="molecule type" value="Genomic_DNA"/>
</dbReference>
<sequence length="532" mass="58467">MGELRAVVFFINPPNSNDLDADRAGEADDIVVSKGIQHTDWANFPHLGILSLASHIDAMPGFEGCYIDGVIHPLDRILSAIRERAGRTLAVCLSAITANYEAAIRIARAVKSIDPQIAIVVGNDHFTALSREILDRHAELIDCGFVGNEVYAGLVDYLKDRQRSRAAGIYAGSVRFESGRIVADPAIQEAVNRVIDYSLIDRTLPHTAVYTENFTRRLGGRILALTGRQVRKGVPVEIGRGCIKFSGDDACSFCSIQYGSIWKNALPADHAWSVIRSAWEAGYDYLYVTADELPLTFARLMLDMAESPPPWWRALPADARPVLVGYARADGMEKEQVLKAMREIGFRILFVGVDAGAARSLQALNKPLRNKDPVAAAQRMADANLRALHNARAHGVAIKAGFVLGHLGMNEALLEENIETYIAFLKAGRDVIVSADIELLSPEPGSKDFRYLTDPDEAETTSARLGLPIGNRSLRQDVADRYRNVDIFDREAAIDDYIDVFMPELSKERLAGARDRVRGECGRLGIVIGDDL</sequence>
<dbReference type="PANTHER" id="PTHR43409">
    <property type="entry name" value="ANAEROBIC MAGNESIUM-PROTOPORPHYRIN IX MONOMETHYL ESTER CYCLASE-RELATED"/>
    <property type="match status" value="1"/>
</dbReference>